<sequence length="76" mass="8295">MPDRNLDENGFVALDPEPTRSHLDPQAIADCSLCDDQGYRGGVVCDHVDHAAESEHGRALARAELARIRERKAGAK</sequence>
<reference evidence="2" key="1">
    <citation type="submission" date="2016-03" db="EMBL/GenBank/DDBJ databases">
        <authorList>
            <person name="Ploux O."/>
        </authorList>
    </citation>
    <scope>NUCLEOTIDE SEQUENCE</scope>
    <source>
        <strain evidence="2">UC10</strain>
    </source>
</reference>
<gene>
    <name evidence="2" type="ORF">MHPYR_180086</name>
</gene>
<protein>
    <submittedName>
        <fullName evidence="2">Uncharacterized protein</fullName>
    </submittedName>
</protein>
<organism evidence="2">
    <name type="scientific">uncultured Mycobacterium sp</name>
    <dbReference type="NCBI Taxonomy" id="171292"/>
    <lineage>
        <taxon>Bacteria</taxon>
        <taxon>Bacillati</taxon>
        <taxon>Actinomycetota</taxon>
        <taxon>Actinomycetes</taxon>
        <taxon>Mycobacteriales</taxon>
        <taxon>Mycobacteriaceae</taxon>
        <taxon>Mycobacterium</taxon>
        <taxon>environmental samples</taxon>
    </lineage>
</organism>
<accession>A0A1Y5P591</accession>
<dbReference type="EMBL" id="FLQS01000010">
    <property type="protein sequence ID" value="SBS73842.1"/>
    <property type="molecule type" value="Genomic_DNA"/>
</dbReference>
<proteinExistence type="predicted"/>
<evidence type="ECO:0000256" key="1">
    <source>
        <dbReference type="SAM" id="MobiDB-lite"/>
    </source>
</evidence>
<name>A0A1Y5P591_9MYCO</name>
<feature type="region of interest" description="Disordered" evidence="1">
    <location>
        <begin position="1"/>
        <end position="21"/>
    </location>
</feature>
<dbReference type="AlphaFoldDB" id="A0A1Y5P591"/>
<evidence type="ECO:0000313" key="2">
    <source>
        <dbReference type="EMBL" id="SBS73842.1"/>
    </source>
</evidence>